<dbReference type="AlphaFoldDB" id="A0A402AYR2"/>
<keyword evidence="4 7" id="KW-0812">Transmembrane</keyword>
<dbReference type="OrthoDB" id="9775268at2"/>
<feature type="transmembrane region" description="Helical" evidence="7">
    <location>
        <begin position="21"/>
        <end position="47"/>
    </location>
</feature>
<evidence type="ECO:0000256" key="3">
    <source>
        <dbReference type="ARBA" id="ARBA00022475"/>
    </source>
</evidence>
<feature type="transmembrane region" description="Helical" evidence="7">
    <location>
        <begin position="125"/>
        <end position="147"/>
    </location>
</feature>
<feature type="transmembrane region" description="Helical" evidence="7">
    <location>
        <begin position="251"/>
        <end position="275"/>
    </location>
</feature>
<dbReference type="PANTHER" id="PTHR43266:SF2">
    <property type="entry name" value="MAJOR FACILITATOR SUPERFAMILY (MFS) PROFILE DOMAIN-CONTAINING PROTEIN"/>
    <property type="match status" value="1"/>
</dbReference>
<feature type="transmembrane region" description="Helical" evidence="7">
    <location>
        <begin position="374"/>
        <end position="395"/>
    </location>
</feature>
<evidence type="ECO:0000256" key="2">
    <source>
        <dbReference type="ARBA" id="ARBA00022448"/>
    </source>
</evidence>
<protein>
    <submittedName>
        <fullName evidence="9">MFS transporter</fullName>
    </submittedName>
</protein>
<dbReference type="PANTHER" id="PTHR43266">
    <property type="entry name" value="MACROLIDE-EFFLUX PROTEIN"/>
    <property type="match status" value="1"/>
</dbReference>
<evidence type="ECO:0000313" key="9">
    <source>
        <dbReference type="EMBL" id="GCE24203.1"/>
    </source>
</evidence>
<dbReference type="InterPro" id="IPR011701">
    <property type="entry name" value="MFS"/>
</dbReference>
<dbReference type="InterPro" id="IPR020846">
    <property type="entry name" value="MFS_dom"/>
</dbReference>
<feature type="transmembrane region" description="Helical" evidence="7">
    <location>
        <begin position="315"/>
        <end position="331"/>
    </location>
</feature>
<keyword evidence="3" id="KW-1003">Cell membrane</keyword>
<organism evidence="9 10">
    <name type="scientific">Dictyobacter kobayashii</name>
    <dbReference type="NCBI Taxonomy" id="2014872"/>
    <lineage>
        <taxon>Bacteria</taxon>
        <taxon>Bacillati</taxon>
        <taxon>Chloroflexota</taxon>
        <taxon>Ktedonobacteria</taxon>
        <taxon>Ktedonobacterales</taxon>
        <taxon>Dictyobacteraceae</taxon>
        <taxon>Dictyobacter</taxon>
    </lineage>
</organism>
<evidence type="ECO:0000256" key="5">
    <source>
        <dbReference type="ARBA" id="ARBA00022989"/>
    </source>
</evidence>
<proteinExistence type="predicted"/>
<evidence type="ECO:0000256" key="1">
    <source>
        <dbReference type="ARBA" id="ARBA00004651"/>
    </source>
</evidence>
<dbReference type="Gene3D" id="1.20.1250.20">
    <property type="entry name" value="MFS general substrate transporter like domains"/>
    <property type="match status" value="2"/>
</dbReference>
<keyword evidence="10" id="KW-1185">Reference proteome</keyword>
<evidence type="ECO:0000256" key="4">
    <source>
        <dbReference type="ARBA" id="ARBA00022692"/>
    </source>
</evidence>
<sequence>MDAKTSTRRSLSTLLINRNYAFLWSGQAISSLGDSIYDLTLIVWIAAAIARQANGQPAAWAPTAVSGVLIAVALPSLFFGPLAGVFVDRWNKRQTMLWMDLLRMLLIVVLILVSGTSWLPWRPPMAVQLGAIYVTVFLSSICSQFFTPARAALIGDIVEKQQLGRASGLAQVSQSIAMIMGPPLAAPVLFGFGVQWALLFNALTFLLSFLCVLRVQAPPAASSSGSGKAPNFRREFIEGISYAFGNRVLQVLFVTIIVASLGTGAVNALMVFFVAQNLHISLPYVGLLDGFFGGGVIFGALLISFLSSKFKITRIFTSAILGFGVLFFLLARTTNLWIALVIMLCLGVAQAAVNVTFVPLALGAVPRELVGRVLGTLNPVGTLASLVSVSLSGYLASNLFKGIHGTFLGFIIGPIDTIFTLAALLIFVSGCYALFRLSPSDVAPTASAEPAPTVS</sequence>
<comment type="subcellular location">
    <subcellularLocation>
        <location evidence="1">Cell membrane</location>
        <topology evidence="1">Multi-pass membrane protein</topology>
    </subcellularLocation>
</comment>
<name>A0A402AYR2_9CHLR</name>
<evidence type="ECO:0000313" key="10">
    <source>
        <dbReference type="Proteomes" id="UP000287188"/>
    </source>
</evidence>
<accession>A0A402AYR2</accession>
<dbReference type="Pfam" id="PF07690">
    <property type="entry name" value="MFS_1"/>
    <property type="match status" value="1"/>
</dbReference>
<feature type="domain" description="Major facilitator superfamily (MFS) profile" evidence="8">
    <location>
        <begin position="19"/>
        <end position="441"/>
    </location>
</feature>
<dbReference type="PROSITE" id="PS50850">
    <property type="entry name" value="MFS"/>
    <property type="match status" value="1"/>
</dbReference>
<dbReference type="SUPFAM" id="SSF103473">
    <property type="entry name" value="MFS general substrate transporter"/>
    <property type="match status" value="1"/>
</dbReference>
<dbReference type="InterPro" id="IPR036259">
    <property type="entry name" value="MFS_trans_sf"/>
</dbReference>
<dbReference type="CDD" id="cd06173">
    <property type="entry name" value="MFS_MefA_like"/>
    <property type="match status" value="1"/>
</dbReference>
<reference evidence="10" key="1">
    <citation type="submission" date="2018-12" db="EMBL/GenBank/DDBJ databases">
        <title>Tengunoibacter tsumagoiensis gen. nov., sp. nov., Dictyobacter kobayashii sp. nov., D. alpinus sp. nov., and D. joshuensis sp. nov. and description of Dictyobacteraceae fam. nov. within the order Ktedonobacterales isolated from Tengu-no-mugimeshi.</title>
        <authorList>
            <person name="Wang C.M."/>
            <person name="Zheng Y."/>
            <person name="Sakai Y."/>
            <person name="Toyoda A."/>
            <person name="Minakuchi Y."/>
            <person name="Abe K."/>
            <person name="Yokota A."/>
            <person name="Yabe S."/>
        </authorList>
    </citation>
    <scope>NUCLEOTIDE SEQUENCE [LARGE SCALE GENOMIC DNA]</scope>
    <source>
        <strain evidence="10">Uno11</strain>
    </source>
</reference>
<feature type="transmembrane region" description="Helical" evidence="7">
    <location>
        <begin position="59"/>
        <end position="80"/>
    </location>
</feature>
<dbReference type="EMBL" id="BIFS01000002">
    <property type="protein sequence ID" value="GCE24203.1"/>
    <property type="molecule type" value="Genomic_DNA"/>
</dbReference>
<feature type="transmembrane region" description="Helical" evidence="7">
    <location>
        <begin position="196"/>
        <end position="215"/>
    </location>
</feature>
<feature type="transmembrane region" description="Helical" evidence="7">
    <location>
        <begin position="101"/>
        <end position="119"/>
    </location>
</feature>
<dbReference type="RefSeq" id="WP_126557460.1">
    <property type="nucleotide sequence ID" value="NZ_BIFS01000002.1"/>
</dbReference>
<feature type="transmembrane region" description="Helical" evidence="7">
    <location>
        <begin position="337"/>
        <end position="362"/>
    </location>
</feature>
<keyword evidence="2" id="KW-0813">Transport</keyword>
<feature type="transmembrane region" description="Helical" evidence="7">
    <location>
        <begin position="407"/>
        <end position="435"/>
    </location>
</feature>
<evidence type="ECO:0000259" key="8">
    <source>
        <dbReference type="PROSITE" id="PS50850"/>
    </source>
</evidence>
<dbReference type="GO" id="GO:0005886">
    <property type="term" value="C:plasma membrane"/>
    <property type="evidence" value="ECO:0007669"/>
    <property type="project" value="UniProtKB-SubCell"/>
</dbReference>
<comment type="caution">
    <text evidence="9">The sequence shown here is derived from an EMBL/GenBank/DDBJ whole genome shotgun (WGS) entry which is preliminary data.</text>
</comment>
<evidence type="ECO:0000256" key="6">
    <source>
        <dbReference type="ARBA" id="ARBA00023136"/>
    </source>
</evidence>
<feature type="transmembrane region" description="Helical" evidence="7">
    <location>
        <begin position="281"/>
        <end position="303"/>
    </location>
</feature>
<evidence type="ECO:0000256" key="7">
    <source>
        <dbReference type="SAM" id="Phobius"/>
    </source>
</evidence>
<dbReference type="GO" id="GO:0022857">
    <property type="term" value="F:transmembrane transporter activity"/>
    <property type="evidence" value="ECO:0007669"/>
    <property type="project" value="InterPro"/>
</dbReference>
<keyword evidence="5 7" id="KW-1133">Transmembrane helix</keyword>
<gene>
    <name evidence="9" type="ORF">KDK_80030</name>
</gene>
<keyword evidence="6 7" id="KW-0472">Membrane</keyword>
<dbReference type="Proteomes" id="UP000287188">
    <property type="component" value="Unassembled WGS sequence"/>
</dbReference>